<name>A0A4Q0NQH1_9FLAO</name>
<accession>A0A4Q0NQH1</accession>
<proteinExistence type="predicted"/>
<dbReference type="AlphaFoldDB" id="A0A4Q0NQH1"/>
<gene>
    <name evidence="1" type="ORF">DSM02_3822</name>
</gene>
<protein>
    <submittedName>
        <fullName evidence="1">Uncharacterized protein</fullName>
    </submittedName>
</protein>
<dbReference type="EMBL" id="QOVK01000029">
    <property type="protein sequence ID" value="RXG12818.1"/>
    <property type="molecule type" value="Genomic_DNA"/>
</dbReference>
<dbReference type="RefSeq" id="WP_128767019.1">
    <property type="nucleotide sequence ID" value="NZ_JBHUOO010000038.1"/>
</dbReference>
<evidence type="ECO:0000313" key="2">
    <source>
        <dbReference type="Proteomes" id="UP000289859"/>
    </source>
</evidence>
<comment type="caution">
    <text evidence="1">The sequence shown here is derived from an EMBL/GenBank/DDBJ whole genome shotgun (WGS) entry which is preliminary data.</text>
</comment>
<reference evidence="1 2" key="1">
    <citation type="submission" date="2018-07" db="EMBL/GenBank/DDBJ databases">
        <title>Leeuwenhoekiella genomics.</title>
        <authorList>
            <person name="Tahon G."/>
            <person name="Willems A."/>
        </authorList>
    </citation>
    <scope>NUCLEOTIDE SEQUENCE [LARGE SCALE GENOMIC DNA]</scope>
    <source>
        <strain evidence="1 2">LMG 29608</strain>
    </source>
</reference>
<organism evidence="1 2">
    <name type="scientific">Leeuwenhoekiella polynyae</name>
    <dbReference type="NCBI Taxonomy" id="1550906"/>
    <lineage>
        <taxon>Bacteria</taxon>
        <taxon>Pseudomonadati</taxon>
        <taxon>Bacteroidota</taxon>
        <taxon>Flavobacteriia</taxon>
        <taxon>Flavobacteriales</taxon>
        <taxon>Flavobacteriaceae</taxon>
        <taxon>Leeuwenhoekiella</taxon>
    </lineage>
</organism>
<evidence type="ECO:0000313" key="1">
    <source>
        <dbReference type="EMBL" id="RXG12818.1"/>
    </source>
</evidence>
<sequence>MAKKKFDASFFMNLEDIEELDKFDDNSNIEDLTNAVMDVFKTPILLRTMAALIEKDADISLKNMMAKEINYRIMQILN</sequence>
<dbReference type="OrthoDB" id="1451365at2"/>
<dbReference type="Proteomes" id="UP000289859">
    <property type="component" value="Unassembled WGS sequence"/>
</dbReference>
<keyword evidence="2" id="KW-1185">Reference proteome</keyword>